<dbReference type="EMBL" id="JAUEPO010000001">
    <property type="protein sequence ID" value="KAK3337576.1"/>
    <property type="molecule type" value="Genomic_DNA"/>
</dbReference>
<dbReference type="Pfam" id="PF20684">
    <property type="entry name" value="Fung_rhodopsin"/>
    <property type="match status" value="1"/>
</dbReference>
<feature type="domain" description="Rhodopsin" evidence="8">
    <location>
        <begin position="1"/>
        <end position="239"/>
    </location>
</feature>
<organism evidence="9 10">
    <name type="scientific">Cercophora scortea</name>
    <dbReference type="NCBI Taxonomy" id="314031"/>
    <lineage>
        <taxon>Eukaryota</taxon>
        <taxon>Fungi</taxon>
        <taxon>Dikarya</taxon>
        <taxon>Ascomycota</taxon>
        <taxon>Pezizomycotina</taxon>
        <taxon>Sordariomycetes</taxon>
        <taxon>Sordariomycetidae</taxon>
        <taxon>Sordariales</taxon>
        <taxon>Lasiosphaeriaceae</taxon>
        <taxon>Cercophora</taxon>
    </lineage>
</organism>
<evidence type="ECO:0000256" key="2">
    <source>
        <dbReference type="ARBA" id="ARBA00022692"/>
    </source>
</evidence>
<evidence type="ECO:0000256" key="4">
    <source>
        <dbReference type="ARBA" id="ARBA00023136"/>
    </source>
</evidence>
<feature type="compositionally biased region" description="Basic and acidic residues" evidence="6">
    <location>
        <begin position="288"/>
        <end position="303"/>
    </location>
</feature>
<proteinExistence type="inferred from homology"/>
<gene>
    <name evidence="9" type="ORF">B0T19DRAFT_455435</name>
</gene>
<accession>A0AAE0MM14</accession>
<evidence type="ECO:0000256" key="5">
    <source>
        <dbReference type="ARBA" id="ARBA00038359"/>
    </source>
</evidence>
<dbReference type="AlphaFoldDB" id="A0AAE0MM14"/>
<dbReference type="GO" id="GO:0016020">
    <property type="term" value="C:membrane"/>
    <property type="evidence" value="ECO:0007669"/>
    <property type="project" value="UniProtKB-SubCell"/>
</dbReference>
<reference evidence="9" key="2">
    <citation type="submission" date="2023-06" db="EMBL/GenBank/DDBJ databases">
        <authorList>
            <consortium name="Lawrence Berkeley National Laboratory"/>
            <person name="Haridas S."/>
            <person name="Hensen N."/>
            <person name="Bonometti L."/>
            <person name="Westerberg I."/>
            <person name="Brannstrom I.O."/>
            <person name="Guillou S."/>
            <person name="Cros-Aarteil S."/>
            <person name="Calhoun S."/>
            <person name="Kuo A."/>
            <person name="Mondo S."/>
            <person name="Pangilinan J."/>
            <person name="Riley R."/>
            <person name="Labutti K."/>
            <person name="Andreopoulos B."/>
            <person name="Lipzen A."/>
            <person name="Chen C."/>
            <person name="Yanf M."/>
            <person name="Daum C."/>
            <person name="Ng V."/>
            <person name="Clum A."/>
            <person name="Steindorff A."/>
            <person name="Ohm R."/>
            <person name="Martin F."/>
            <person name="Silar P."/>
            <person name="Natvig D."/>
            <person name="Lalanne C."/>
            <person name="Gautier V."/>
            <person name="Ament-Velasquez S.L."/>
            <person name="Kruys A."/>
            <person name="Hutchinson M.I."/>
            <person name="Powell A.J."/>
            <person name="Barry K."/>
            <person name="Miller A.N."/>
            <person name="Grigoriev I.V."/>
            <person name="Debuchy R."/>
            <person name="Gladieux P."/>
            <person name="Thoren M.H."/>
            <person name="Johannesson H."/>
        </authorList>
    </citation>
    <scope>NUCLEOTIDE SEQUENCE</scope>
    <source>
        <strain evidence="9">SMH4131-1</strain>
    </source>
</reference>
<comment type="similarity">
    <text evidence="5">Belongs to the SAT4 family.</text>
</comment>
<dbReference type="PANTHER" id="PTHR33048">
    <property type="entry name" value="PTH11-LIKE INTEGRAL MEMBRANE PROTEIN (AFU_ORTHOLOGUE AFUA_5G11245)"/>
    <property type="match status" value="1"/>
</dbReference>
<feature type="region of interest" description="Disordered" evidence="6">
    <location>
        <begin position="288"/>
        <end position="317"/>
    </location>
</feature>
<feature type="transmembrane region" description="Helical" evidence="7">
    <location>
        <begin position="64"/>
        <end position="85"/>
    </location>
</feature>
<evidence type="ECO:0000259" key="8">
    <source>
        <dbReference type="Pfam" id="PF20684"/>
    </source>
</evidence>
<keyword evidence="3 7" id="KW-1133">Transmembrane helix</keyword>
<dbReference type="Proteomes" id="UP001286456">
    <property type="component" value="Unassembled WGS sequence"/>
</dbReference>
<comment type="caution">
    <text evidence="9">The sequence shown here is derived from an EMBL/GenBank/DDBJ whole genome shotgun (WGS) entry which is preliminary data.</text>
</comment>
<keyword evidence="4 7" id="KW-0472">Membrane</keyword>
<keyword evidence="10" id="KW-1185">Reference proteome</keyword>
<evidence type="ECO:0000256" key="6">
    <source>
        <dbReference type="SAM" id="MobiDB-lite"/>
    </source>
</evidence>
<feature type="transmembrane region" description="Helical" evidence="7">
    <location>
        <begin position="178"/>
        <end position="203"/>
    </location>
</feature>
<feature type="transmembrane region" description="Helical" evidence="7">
    <location>
        <begin position="215"/>
        <end position="239"/>
    </location>
</feature>
<protein>
    <recommendedName>
        <fullName evidence="8">Rhodopsin domain-containing protein</fullName>
    </recommendedName>
</protein>
<comment type="subcellular location">
    <subcellularLocation>
        <location evidence="1">Membrane</location>
        <topology evidence="1">Multi-pass membrane protein</topology>
    </subcellularLocation>
</comment>
<feature type="transmembrane region" description="Helical" evidence="7">
    <location>
        <begin position="144"/>
        <end position="166"/>
    </location>
</feature>
<feature type="transmembrane region" description="Helical" evidence="7">
    <location>
        <begin position="20"/>
        <end position="44"/>
    </location>
</feature>
<name>A0AAE0MM14_9PEZI</name>
<dbReference type="PANTHER" id="PTHR33048:SF158">
    <property type="entry name" value="MEMBRANE PROTEIN PTH11-LIKE, PUTATIVE-RELATED"/>
    <property type="match status" value="1"/>
</dbReference>
<sequence length="361" mass="39699">MRLYTRLFITRTNLGLDDALCFLSYCFTVTFSGIMLKCFTLGIGRHMWDVEAKSLANTFKLFTISQYIYILLTLFIKLTLLVFYYRLFSVPSARYKYVLHTMVALVIALNVGIFFATVFNCTPRAHAWDPSVPGTCSKTGVLPWFSGASSSLTDIIVLLIPVPILWRMNMAFNKKVRVMAVFGIGLFACIASLIRLGMTQVLYSSTDRTWNISTISIWATLEVNIGIICSCLMFLPAFLDRYFPYSARVPLSGLWNYTLNTMGVGSKKSSSSLGSKYGARNAAWPAHDEASSESEAAKHHTSVETKPSGSQQSIQMHSAAATVVEGNAASITSVPSHSFAFGFGDSGGIYDGRPVTEKSGV</sequence>
<evidence type="ECO:0000313" key="10">
    <source>
        <dbReference type="Proteomes" id="UP001286456"/>
    </source>
</evidence>
<evidence type="ECO:0000313" key="9">
    <source>
        <dbReference type="EMBL" id="KAK3337576.1"/>
    </source>
</evidence>
<dbReference type="InterPro" id="IPR049326">
    <property type="entry name" value="Rhodopsin_dom_fungi"/>
</dbReference>
<evidence type="ECO:0000256" key="7">
    <source>
        <dbReference type="SAM" id="Phobius"/>
    </source>
</evidence>
<evidence type="ECO:0000256" key="3">
    <source>
        <dbReference type="ARBA" id="ARBA00022989"/>
    </source>
</evidence>
<feature type="transmembrane region" description="Helical" evidence="7">
    <location>
        <begin position="97"/>
        <end position="119"/>
    </location>
</feature>
<evidence type="ECO:0000256" key="1">
    <source>
        <dbReference type="ARBA" id="ARBA00004141"/>
    </source>
</evidence>
<dbReference type="InterPro" id="IPR052337">
    <property type="entry name" value="SAT4-like"/>
</dbReference>
<keyword evidence="2 7" id="KW-0812">Transmembrane</keyword>
<reference evidence="9" key="1">
    <citation type="journal article" date="2023" name="Mol. Phylogenet. Evol.">
        <title>Genome-scale phylogeny and comparative genomics of the fungal order Sordariales.</title>
        <authorList>
            <person name="Hensen N."/>
            <person name="Bonometti L."/>
            <person name="Westerberg I."/>
            <person name="Brannstrom I.O."/>
            <person name="Guillou S."/>
            <person name="Cros-Aarteil S."/>
            <person name="Calhoun S."/>
            <person name="Haridas S."/>
            <person name="Kuo A."/>
            <person name="Mondo S."/>
            <person name="Pangilinan J."/>
            <person name="Riley R."/>
            <person name="LaButti K."/>
            <person name="Andreopoulos B."/>
            <person name="Lipzen A."/>
            <person name="Chen C."/>
            <person name="Yan M."/>
            <person name="Daum C."/>
            <person name="Ng V."/>
            <person name="Clum A."/>
            <person name="Steindorff A."/>
            <person name="Ohm R.A."/>
            <person name="Martin F."/>
            <person name="Silar P."/>
            <person name="Natvig D.O."/>
            <person name="Lalanne C."/>
            <person name="Gautier V."/>
            <person name="Ament-Velasquez S.L."/>
            <person name="Kruys A."/>
            <person name="Hutchinson M.I."/>
            <person name="Powell A.J."/>
            <person name="Barry K."/>
            <person name="Miller A.N."/>
            <person name="Grigoriev I.V."/>
            <person name="Debuchy R."/>
            <person name="Gladieux P."/>
            <person name="Hiltunen Thoren M."/>
            <person name="Johannesson H."/>
        </authorList>
    </citation>
    <scope>NUCLEOTIDE SEQUENCE</scope>
    <source>
        <strain evidence="9">SMH4131-1</strain>
    </source>
</reference>
<feature type="compositionally biased region" description="Polar residues" evidence="6">
    <location>
        <begin position="304"/>
        <end position="316"/>
    </location>
</feature>